<dbReference type="Pfam" id="PF00561">
    <property type="entry name" value="Abhydrolase_1"/>
    <property type="match status" value="1"/>
</dbReference>
<dbReference type="InterPro" id="IPR050228">
    <property type="entry name" value="Carboxylesterase_BioH"/>
</dbReference>
<gene>
    <name evidence="3" type="ORF">D5039_17355</name>
</gene>
<dbReference type="CDD" id="cd12808">
    <property type="entry name" value="Esterase_713_like-1"/>
    <property type="match status" value="1"/>
</dbReference>
<dbReference type="EMBL" id="QZCW01000003">
    <property type="protein sequence ID" value="MCW5322850.1"/>
    <property type="molecule type" value="Genomic_DNA"/>
</dbReference>
<dbReference type="InterPro" id="IPR000073">
    <property type="entry name" value="AB_hydrolase_1"/>
</dbReference>
<keyword evidence="1" id="KW-0732">Signal</keyword>
<dbReference type="PROSITE" id="PS51257">
    <property type="entry name" value="PROKAR_LIPOPROTEIN"/>
    <property type="match status" value="1"/>
</dbReference>
<accession>A0ABT3KYH6</accession>
<sequence>MKSISGIVLAAMLASGCASQQQQGGQSRMPPADRVVVVKEVGSFHVGGRQMTLSGLPEKELVFSAGAAPRRVNPNGDFEVGQMYVQYIRLDAASRKGRYPLLMWHGGGLSGVTWESKPDGQPGWQSFFLQAGHDVYVSDAVERGRASWARYPEIFETEPVFRTKQEAWELFRIGPPGSYATDPGKRQVFAQGTQFPVEAFDQFTKQGIPRWASNDAATQAAYDQYVQKVCPCVIVVHSQGGNFAFNAALRAPDKIRGVVAIEPSGSPDPEKVDLSALKGIPFLFIWGDYLDRATLWTRASQTLERFEKALQQQGTDATRIDLPKLGVHGNSHMLMMDRNSDEIAQRVQNWLVAKGLSR</sequence>
<dbReference type="SUPFAM" id="SSF53474">
    <property type="entry name" value="alpha/beta-Hydrolases"/>
    <property type="match status" value="1"/>
</dbReference>
<feature type="signal peptide" evidence="1">
    <location>
        <begin position="1"/>
        <end position="20"/>
    </location>
</feature>
<evidence type="ECO:0000313" key="3">
    <source>
        <dbReference type="EMBL" id="MCW5322850.1"/>
    </source>
</evidence>
<evidence type="ECO:0000259" key="2">
    <source>
        <dbReference type="Pfam" id="PF00561"/>
    </source>
</evidence>
<reference evidence="4" key="1">
    <citation type="submission" date="2023-07" db="EMBL/GenBank/DDBJ databases">
        <title>Verminephrobacter genomes.</title>
        <authorList>
            <person name="Lund M.B."/>
        </authorList>
    </citation>
    <scope>NUCLEOTIDE SEQUENCE [LARGE SCALE GENOMIC DNA]</scope>
    <source>
        <strain evidence="4">AtM5-05</strain>
    </source>
</reference>
<evidence type="ECO:0000256" key="1">
    <source>
        <dbReference type="SAM" id="SignalP"/>
    </source>
</evidence>
<dbReference type="RefSeq" id="WP_265282949.1">
    <property type="nucleotide sequence ID" value="NZ_QZCW01000003.1"/>
</dbReference>
<dbReference type="InterPro" id="IPR029058">
    <property type="entry name" value="AB_hydrolase_fold"/>
</dbReference>
<evidence type="ECO:0000313" key="4">
    <source>
        <dbReference type="Proteomes" id="UP001208935"/>
    </source>
</evidence>
<feature type="chain" id="PRO_5045288334" evidence="1">
    <location>
        <begin position="21"/>
        <end position="358"/>
    </location>
</feature>
<proteinExistence type="predicted"/>
<protein>
    <submittedName>
        <fullName evidence="3">Esterase</fullName>
    </submittedName>
</protein>
<keyword evidence="4" id="KW-1185">Reference proteome</keyword>
<dbReference type="PANTHER" id="PTHR43194">
    <property type="entry name" value="HYDROLASE ALPHA/BETA FOLD FAMILY"/>
    <property type="match status" value="1"/>
</dbReference>
<dbReference type="Proteomes" id="UP001208935">
    <property type="component" value="Unassembled WGS sequence"/>
</dbReference>
<dbReference type="PANTHER" id="PTHR43194:SF5">
    <property type="entry name" value="PIMELOYL-[ACYL-CARRIER PROTEIN] METHYL ESTER ESTERASE"/>
    <property type="match status" value="1"/>
</dbReference>
<feature type="domain" description="AB hydrolase-1" evidence="2">
    <location>
        <begin position="233"/>
        <end position="277"/>
    </location>
</feature>
<organism evidence="3 4">
    <name type="scientific">Verminephrobacter aporrectodeae subsp. tuberculatae</name>
    <dbReference type="NCBI Taxonomy" id="1110392"/>
    <lineage>
        <taxon>Bacteria</taxon>
        <taxon>Pseudomonadati</taxon>
        <taxon>Pseudomonadota</taxon>
        <taxon>Betaproteobacteria</taxon>
        <taxon>Burkholderiales</taxon>
        <taxon>Comamonadaceae</taxon>
        <taxon>Verminephrobacter</taxon>
    </lineage>
</organism>
<name>A0ABT3KYH6_9BURK</name>
<comment type="caution">
    <text evidence="3">The sequence shown here is derived from an EMBL/GenBank/DDBJ whole genome shotgun (WGS) entry which is preliminary data.</text>
</comment>
<dbReference type="Gene3D" id="3.40.50.1820">
    <property type="entry name" value="alpha/beta hydrolase"/>
    <property type="match status" value="1"/>
</dbReference>